<dbReference type="Proteomes" id="UP001620514">
    <property type="component" value="Unassembled WGS sequence"/>
</dbReference>
<keyword evidence="2" id="KW-0805">Transcription regulation</keyword>
<dbReference type="Pfam" id="PF03466">
    <property type="entry name" value="LysR_substrate"/>
    <property type="match status" value="1"/>
</dbReference>
<dbReference type="SUPFAM" id="SSF46785">
    <property type="entry name" value="Winged helix' DNA-binding domain"/>
    <property type="match status" value="1"/>
</dbReference>
<keyword evidence="4" id="KW-0804">Transcription</keyword>
<keyword evidence="7" id="KW-1185">Reference proteome</keyword>
<dbReference type="Pfam" id="PF00126">
    <property type="entry name" value="HTH_1"/>
    <property type="match status" value="1"/>
</dbReference>
<dbReference type="PROSITE" id="PS50931">
    <property type="entry name" value="HTH_LYSR"/>
    <property type="match status" value="1"/>
</dbReference>
<dbReference type="EMBL" id="JBIYDN010000003">
    <property type="protein sequence ID" value="MFK4441194.1"/>
    <property type="molecule type" value="Genomic_DNA"/>
</dbReference>
<evidence type="ECO:0000256" key="3">
    <source>
        <dbReference type="ARBA" id="ARBA00023125"/>
    </source>
</evidence>
<sequence length="294" mass="31899">MRRFDLELLNTLSTVAETGSLSAAALRLSRSQSAVSEQIRKLEESCGLTLFLRGKKGATLTPAGERLLGHTRKLLLLNDVAYQDMQGVSLSGDLRLAITDYFRPADLAKILRRLRDQYPALRLHVSVRKSALIEQSAGLGDFDIGLSMRRIGEASFNAEAEGEESFDSIPIRREQLLWVAAPTFDMQGTGALPVIALPDTCSMQRYMLAKLQESNLRYFIAHSASGVGGLQSALSAGLGVSCLNASAVPPDVSAFRGVMGLPRMPDVEFNLIAPRLGRDTLAAEAIALLVEQLR</sequence>
<dbReference type="InterPro" id="IPR036390">
    <property type="entry name" value="WH_DNA-bd_sf"/>
</dbReference>
<name>A0ABW8MCZ4_9BURK</name>
<organism evidence="6 7">
    <name type="scientific">Caballeronia udeis</name>
    <dbReference type="NCBI Taxonomy" id="1232866"/>
    <lineage>
        <taxon>Bacteria</taxon>
        <taxon>Pseudomonadati</taxon>
        <taxon>Pseudomonadota</taxon>
        <taxon>Betaproteobacteria</taxon>
        <taxon>Burkholderiales</taxon>
        <taxon>Burkholderiaceae</taxon>
        <taxon>Caballeronia</taxon>
    </lineage>
</organism>
<dbReference type="PANTHER" id="PTHR30579">
    <property type="entry name" value="TRANSCRIPTIONAL REGULATOR"/>
    <property type="match status" value="1"/>
</dbReference>
<reference evidence="6 7" key="1">
    <citation type="submission" date="2024-11" db="EMBL/GenBank/DDBJ databases">
        <title>Using genomics to understand microbial adaptation to soil warming.</title>
        <authorList>
            <person name="Deangelis K.M. PhD."/>
        </authorList>
    </citation>
    <scope>NUCLEOTIDE SEQUENCE [LARGE SCALE GENOMIC DNA]</scope>
    <source>
        <strain evidence="6 7">GAS97</strain>
    </source>
</reference>
<gene>
    <name evidence="6" type="ORF">ABH943_001205</name>
</gene>
<proteinExistence type="inferred from homology"/>
<evidence type="ECO:0000256" key="1">
    <source>
        <dbReference type="ARBA" id="ARBA00009437"/>
    </source>
</evidence>
<dbReference type="Gene3D" id="1.10.10.10">
    <property type="entry name" value="Winged helix-like DNA-binding domain superfamily/Winged helix DNA-binding domain"/>
    <property type="match status" value="1"/>
</dbReference>
<accession>A0ABW8MCZ4</accession>
<dbReference type="PRINTS" id="PR00039">
    <property type="entry name" value="HTHLYSR"/>
</dbReference>
<keyword evidence="3 6" id="KW-0238">DNA-binding</keyword>
<evidence type="ECO:0000313" key="6">
    <source>
        <dbReference type="EMBL" id="MFK4441194.1"/>
    </source>
</evidence>
<evidence type="ECO:0000313" key="7">
    <source>
        <dbReference type="Proteomes" id="UP001620514"/>
    </source>
</evidence>
<dbReference type="GO" id="GO:0003677">
    <property type="term" value="F:DNA binding"/>
    <property type="evidence" value="ECO:0007669"/>
    <property type="project" value="UniProtKB-KW"/>
</dbReference>
<dbReference type="InterPro" id="IPR005119">
    <property type="entry name" value="LysR_subst-bd"/>
</dbReference>
<dbReference type="Gene3D" id="3.40.190.10">
    <property type="entry name" value="Periplasmic binding protein-like II"/>
    <property type="match status" value="2"/>
</dbReference>
<dbReference type="InterPro" id="IPR036388">
    <property type="entry name" value="WH-like_DNA-bd_sf"/>
</dbReference>
<evidence type="ECO:0000259" key="5">
    <source>
        <dbReference type="PROSITE" id="PS50931"/>
    </source>
</evidence>
<dbReference type="InterPro" id="IPR000847">
    <property type="entry name" value="LysR_HTH_N"/>
</dbReference>
<feature type="domain" description="HTH lysR-type" evidence="5">
    <location>
        <begin position="4"/>
        <end position="61"/>
    </location>
</feature>
<dbReference type="InterPro" id="IPR050176">
    <property type="entry name" value="LTTR"/>
</dbReference>
<comment type="caution">
    <text evidence="6">The sequence shown here is derived from an EMBL/GenBank/DDBJ whole genome shotgun (WGS) entry which is preliminary data.</text>
</comment>
<dbReference type="PANTHER" id="PTHR30579:SF7">
    <property type="entry name" value="HTH-TYPE TRANSCRIPTIONAL REGULATOR LRHA-RELATED"/>
    <property type="match status" value="1"/>
</dbReference>
<dbReference type="RefSeq" id="WP_404604938.1">
    <property type="nucleotide sequence ID" value="NZ_JBIYDN010000003.1"/>
</dbReference>
<evidence type="ECO:0000256" key="4">
    <source>
        <dbReference type="ARBA" id="ARBA00023163"/>
    </source>
</evidence>
<evidence type="ECO:0000256" key="2">
    <source>
        <dbReference type="ARBA" id="ARBA00023015"/>
    </source>
</evidence>
<dbReference type="SUPFAM" id="SSF53850">
    <property type="entry name" value="Periplasmic binding protein-like II"/>
    <property type="match status" value="1"/>
</dbReference>
<protein>
    <submittedName>
        <fullName evidence="6">DNA-binding transcriptional LysR family regulator</fullName>
    </submittedName>
</protein>
<comment type="similarity">
    <text evidence="1">Belongs to the LysR transcriptional regulatory family.</text>
</comment>